<reference evidence="3" key="1">
    <citation type="submission" date="2021-02" db="EMBL/GenBank/DDBJ databases">
        <title>First Annotated Genome of the Yellow-green Alga Tribonema minus.</title>
        <authorList>
            <person name="Mahan K.M."/>
        </authorList>
    </citation>
    <scope>NUCLEOTIDE SEQUENCE</scope>
    <source>
        <strain evidence="3">UTEX B ZZ1240</strain>
    </source>
</reference>
<sequence>MGDVEVAAPAAEAPESPAAVAPDANAAAAPAEPAAAPAPAPASPPAPENSMTVLEATERLKVLAKITRPSMDEHQAKVGAIGEEIRALKDKVEDIRRQMDEAQQARAGSRTEWSEARSVLTQLKAERDAARAALDAVKADRVAAREKMEGLSAKKRAMQAESKHSTIEEVDEAIRKLENRQQTVSMSLPEEKKLLKEIQALKDSKKVVSQLGGQEETTRSAQEHLDAMKSVENEKWTEFKEINEKCVENEKWTEFKEINEKRTSGAKWTEFKEINEKLKLYMTKNVENEQWTEFKEINEKNIENKMWTKFKEINDKFKAQMAVMDELKMKRGDEPDPYKDLLEGKKALHTEIGAKMDAQRELYAAFKDANEKFGAAIREQRQLREHIKKLEFEARRAAALERKRLIEEEEAKKIPYEEEMALCDQLATYLTVSFMPKPAKEAAAAAADKPAEKAPESDEFEGKTLRIKKRDEEEFFVVKGGKKGKAGRRASG</sequence>
<feature type="region of interest" description="Disordered" evidence="2">
    <location>
        <begin position="1"/>
        <end position="54"/>
    </location>
</feature>
<protein>
    <submittedName>
        <fullName evidence="3">Uncharacterized protein</fullName>
    </submittedName>
</protein>
<accession>A0A835Z8L9</accession>
<feature type="region of interest" description="Disordered" evidence="2">
    <location>
        <begin position="441"/>
        <end position="464"/>
    </location>
</feature>
<dbReference type="GO" id="GO:0042175">
    <property type="term" value="C:nuclear outer membrane-endoplasmic reticulum membrane network"/>
    <property type="evidence" value="ECO:0007669"/>
    <property type="project" value="TreeGrafter"/>
</dbReference>
<dbReference type="GO" id="GO:0003729">
    <property type="term" value="F:mRNA binding"/>
    <property type="evidence" value="ECO:0007669"/>
    <property type="project" value="TreeGrafter"/>
</dbReference>
<dbReference type="Proteomes" id="UP000664859">
    <property type="component" value="Unassembled WGS sequence"/>
</dbReference>
<dbReference type="AlphaFoldDB" id="A0A835Z8L9"/>
<keyword evidence="4" id="KW-1185">Reference proteome</keyword>
<dbReference type="GO" id="GO:0005783">
    <property type="term" value="C:endoplasmic reticulum"/>
    <property type="evidence" value="ECO:0007669"/>
    <property type="project" value="TreeGrafter"/>
</dbReference>
<dbReference type="OrthoDB" id="2195113at2759"/>
<evidence type="ECO:0000256" key="1">
    <source>
        <dbReference type="SAM" id="Coils"/>
    </source>
</evidence>
<feature type="compositionally biased region" description="Pro residues" evidence="2">
    <location>
        <begin position="36"/>
        <end position="47"/>
    </location>
</feature>
<proteinExistence type="predicted"/>
<evidence type="ECO:0000313" key="4">
    <source>
        <dbReference type="Proteomes" id="UP000664859"/>
    </source>
</evidence>
<feature type="compositionally biased region" description="Basic and acidic residues" evidence="2">
    <location>
        <begin position="449"/>
        <end position="464"/>
    </location>
</feature>
<dbReference type="PANTHER" id="PTHR31027:SF2">
    <property type="entry name" value="LEBERCILIN DOMAIN-CONTAINING PROTEIN"/>
    <property type="match status" value="1"/>
</dbReference>
<keyword evidence="1" id="KW-0175">Coiled coil</keyword>
<dbReference type="InterPro" id="IPR039604">
    <property type="entry name" value="Bfr1"/>
</dbReference>
<feature type="coiled-coil region" evidence="1">
    <location>
        <begin position="383"/>
        <end position="410"/>
    </location>
</feature>
<dbReference type="EMBL" id="JAFCMP010000056">
    <property type="protein sequence ID" value="KAG5189216.1"/>
    <property type="molecule type" value="Genomic_DNA"/>
</dbReference>
<name>A0A835Z8L9_9STRA</name>
<organism evidence="3 4">
    <name type="scientific">Tribonema minus</name>
    <dbReference type="NCBI Taxonomy" id="303371"/>
    <lineage>
        <taxon>Eukaryota</taxon>
        <taxon>Sar</taxon>
        <taxon>Stramenopiles</taxon>
        <taxon>Ochrophyta</taxon>
        <taxon>PX clade</taxon>
        <taxon>Xanthophyceae</taxon>
        <taxon>Tribonematales</taxon>
        <taxon>Tribonemataceae</taxon>
        <taxon>Tribonema</taxon>
    </lineage>
</organism>
<feature type="coiled-coil region" evidence="1">
    <location>
        <begin position="71"/>
        <end position="180"/>
    </location>
</feature>
<evidence type="ECO:0000256" key="2">
    <source>
        <dbReference type="SAM" id="MobiDB-lite"/>
    </source>
</evidence>
<evidence type="ECO:0000313" key="3">
    <source>
        <dbReference type="EMBL" id="KAG5189216.1"/>
    </source>
</evidence>
<dbReference type="GO" id="GO:1990904">
    <property type="term" value="C:ribonucleoprotein complex"/>
    <property type="evidence" value="ECO:0007669"/>
    <property type="project" value="TreeGrafter"/>
</dbReference>
<comment type="caution">
    <text evidence="3">The sequence shown here is derived from an EMBL/GenBank/DDBJ whole genome shotgun (WGS) entry which is preliminary data.</text>
</comment>
<feature type="compositionally biased region" description="Low complexity" evidence="2">
    <location>
        <begin position="1"/>
        <end position="35"/>
    </location>
</feature>
<dbReference type="GO" id="GO:0008298">
    <property type="term" value="P:intracellular mRNA localization"/>
    <property type="evidence" value="ECO:0007669"/>
    <property type="project" value="TreeGrafter"/>
</dbReference>
<dbReference type="PANTHER" id="PTHR31027">
    <property type="entry name" value="NUCLEAR SEGREGATION PROTEIN BFR1"/>
    <property type="match status" value="1"/>
</dbReference>
<gene>
    <name evidence="3" type="ORF">JKP88DRAFT_267401</name>
</gene>
<feature type="non-terminal residue" evidence="3">
    <location>
        <position position="1"/>
    </location>
</feature>